<accession>A0A5S5CTH8</accession>
<dbReference type="GO" id="GO:0015385">
    <property type="term" value="F:sodium:proton antiporter activity"/>
    <property type="evidence" value="ECO:0007669"/>
    <property type="project" value="TreeGrafter"/>
</dbReference>
<name>A0A5S5CTH8_9ACTN</name>
<evidence type="ECO:0000313" key="11">
    <source>
        <dbReference type="Proteomes" id="UP000322499"/>
    </source>
</evidence>
<organism evidence="10 11">
    <name type="scientific">Blastococcus xanthinilyticus</name>
    <dbReference type="NCBI Taxonomy" id="1564164"/>
    <lineage>
        <taxon>Bacteria</taxon>
        <taxon>Bacillati</taxon>
        <taxon>Actinomycetota</taxon>
        <taxon>Actinomycetes</taxon>
        <taxon>Geodermatophilales</taxon>
        <taxon>Geodermatophilaceae</taxon>
        <taxon>Blastococcus</taxon>
    </lineage>
</organism>
<keyword evidence="7 9" id="KW-0472">Membrane</keyword>
<evidence type="ECO:0000256" key="6">
    <source>
        <dbReference type="ARBA" id="ARBA00022989"/>
    </source>
</evidence>
<comment type="caution">
    <text evidence="10">The sequence shown here is derived from an EMBL/GenBank/DDBJ whole genome shotgun (WGS) entry which is preliminary data.</text>
</comment>
<sequence>MTVVWVVAYTLLSGGAALSMVRVWRGPSLLDRVVATETLLAIIAGGIAVYAGLARDPAVVPVLLVVALLGFLGAVSVARYVGGMLIKSGTDDGRAAGLPPAAEQTVEGR</sequence>
<protein>
    <submittedName>
        <fullName evidence="10">Multisubunit sodium/proton antiporter MrpF subunit</fullName>
    </submittedName>
</protein>
<evidence type="ECO:0000256" key="7">
    <source>
        <dbReference type="ARBA" id="ARBA00023136"/>
    </source>
</evidence>
<dbReference type="EMBL" id="VNHW01000007">
    <property type="protein sequence ID" value="TYP87101.1"/>
    <property type="molecule type" value="Genomic_DNA"/>
</dbReference>
<keyword evidence="3" id="KW-0813">Transport</keyword>
<dbReference type="RefSeq" id="WP_166533382.1">
    <property type="nucleotide sequence ID" value="NZ_VNHW01000007.1"/>
</dbReference>
<feature type="region of interest" description="Disordered" evidence="8">
    <location>
        <begin position="88"/>
        <end position="109"/>
    </location>
</feature>
<dbReference type="PANTHER" id="PTHR34702">
    <property type="entry name" value="NA(+)/H(+) ANTIPORTER SUBUNIT F1"/>
    <property type="match status" value="1"/>
</dbReference>
<keyword evidence="6 9" id="KW-1133">Transmembrane helix</keyword>
<dbReference type="AlphaFoldDB" id="A0A5S5CTH8"/>
<reference evidence="10 11" key="1">
    <citation type="submission" date="2019-07" db="EMBL/GenBank/DDBJ databases">
        <title>Genomic Encyclopedia of Archaeal and Bacterial Type Strains, Phase II (KMG-II): from individual species to whole genera.</title>
        <authorList>
            <person name="Goeker M."/>
        </authorList>
    </citation>
    <scope>NUCLEOTIDE SEQUENCE [LARGE SCALE GENOMIC DNA]</scope>
    <source>
        <strain evidence="10 11">DSM 46842</strain>
    </source>
</reference>
<proteinExistence type="inferred from homology"/>
<feature type="transmembrane region" description="Helical" evidence="9">
    <location>
        <begin position="33"/>
        <end position="53"/>
    </location>
</feature>
<keyword evidence="11" id="KW-1185">Reference proteome</keyword>
<evidence type="ECO:0000313" key="10">
    <source>
        <dbReference type="EMBL" id="TYP87101.1"/>
    </source>
</evidence>
<dbReference type="PANTHER" id="PTHR34702:SF1">
    <property type="entry name" value="NA(+)_H(+) ANTIPORTER SUBUNIT F"/>
    <property type="match status" value="1"/>
</dbReference>
<feature type="transmembrane region" description="Helical" evidence="9">
    <location>
        <begin position="6"/>
        <end position="24"/>
    </location>
</feature>
<evidence type="ECO:0000256" key="9">
    <source>
        <dbReference type="SAM" id="Phobius"/>
    </source>
</evidence>
<evidence type="ECO:0000256" key="2">
    <source>
        <dbReference type="ARBA" id="ARBA00009212"/>
    </source>
</evidence>
<evidence type="ECO:0000256" key="1">
    <source>
        <dbReference type="ARBA" id="ARBA00004651"/>
    </source>
</evidence>
<dbReference type="InterPro" id="IPR007208">
    <property type="entry name" value="MrpF/PhaF-like"/>
</dbReference>
<comment type="subcellular location">
    <subcellularLocation>
        <location evidence="1">Cell membrane</location>
        <topology evidence="1">Multi-pass membrane protein</topology>
    </subcellularLocation>
</comment>
<dbReference type="GO" id="GO:0005886">
    <property type="term" value="C:plasma membrane"/>
    <property type="evidence" value="ECO:0007669"/>
    <property type="project" value="UniProtKB-SubCell"/>
</dbReference>
<comment type="similarity">
    <text evidence="2">Belongs to the CPA3 antiporters (TC 2.A.63) subunit F family.</text>
</comment>
<dbReference type="Proteomes" id="UP000322499">
    <property type="component" value="Unassembled WGS sequence"/>
</dbReference>
<dbReference type="Pfam" id="PF04066">
    <property type="entry name" value="MrpF_PhaF"/>
    <property type="match status" value="1"/>
</dbReference>
<evidence type="ECO:0000256" key="3">
    <source>
        <dbReference type="ARBA" id="ARBA00022448"/>
    </source>
</evidence>
<gene>
    <name evidence="10" type="ORF">BD833_10736</name>
</gene>
<evidence type="ECO:0000256" key="4">
    <source>
        <dbReference type="ARBA" id="ARBA00022475"/>
    </source>
</evidence>
<feature type="transmembrane region" description="Helical" evidence="9">
    <location>
        <begin position="59"/>
        <end position="81"/>
    </location>
</feature>
<evidence type="ECO:0000256" key="5">
    <source>
        <dbReference type="ARBA" id="ARBA00022692"/>
    </source>
</evidence>
<keyword evidence="4" id="KW-1003">Cell membrane</keyword>
<keyword evidence="5 9" id="KW-0812">Transmembrane</keyword>
<evidence type="ECO:0000256" key="8">
    <source>
        <dbReference type="SAM" id="MobiDB-lite"/>
    </source>
</evidence>